<gene>
    <name evidence="2" type="ORF">P154DRAFT_576902</name>
</gene>
<evidence type="ECO:0000313" key="3">
    <source>
        <dbReference type="Proteomes" id="UP000799779"/>
    </source>
</evidence>
<accession>A0A6A5WK07</accession>
<proteinExistence type="predicted"/>
<sequence length="167" mass="18439">MLKAEDSQGLRKISTASAPGAGSSQTSTTWEKRGNPPGEGRLNCVHKLSLFGTWFWLLPEVSTVAKSQVHNGVTSWLEQTGPLPGSASVLHRPWLDGGQGQRDRGGHLQVDMGRSESWMTRLPRQHSVHVIPTLLLRRPACLRNGTVLQSGKDGPCVTRRVWQRSDW</sequence>
<feature type="region of interest" description="Disordered" evidence="1">
    <location>
        <begin position="1"/>
        <end position="38"/>
    </location>
</feature>
<evidence type="ECO:0000313" key="2">
    <source>
        <dbReference type="EMBL" id="KAF1999445.1"/>
    </source>
</evidence>
<evidence type="ECO:0000256" key="1">
    <source>
        <dbReference type="SAM" id="MobiDB-lite"/>
    </source>
</evidence>
<keyword evidence="3" id="KW-1185">Reference proteome</keyword>
<dbReference type="EMBL" id="ML977595">
    <property type="protein sequence ID" value="KAF1999445.1"/>
    <property type="molecule type" value="Genomic_DNA"/>
</dbReference>
<feature type="compositionally biased region" description="Polar residues" evidence="1">
    <location>
        <begin position="14"/>
        <end position="29"/>
    </location>
</feature>
<protein>
    <submittedName>
        <fullName evidence="2">Uncharacterized protein</fullName>
    </submittedName>
</protein>
<reference evidence="2" key="1">
    <citation type="journal article" date="2020" name="Stud. Mycol.">
        <title>101 Dothideomycetes genomes: a test case for predicting lifestyles and emergence of pathogens.</title>
        <authorList>
            <person name="Haridas S."/>
            <person name="Albert R."/>
            <person name="Binder M."/>
            <person name="Bloem J."/>
            <person name="Labutti K."/>
            <person name="Salamov A."/>
            <person name="Andreopoulos B."/>
            <person name="Baker S."/>
            <person name="Barry K."/>
            <person name="Bills G."/>
            <person name="Bluhm B."/>
            <person name="Cannon C."/>
            <person name="Castanera R."/>
            <person name="Culley D."/>
            <person name="Daum C."/>
            <person name="Ezra D."/>
            <person name="Gonzalez J."/>
            <person name="Henrissat B."/>
            <person name="Kuo A."/>
            <person name="Liang C."/>
            <person name="Lipzen A."/>
            <person name="Lutzoni F."/>
            <person name="Magnuson J."/>
            <person name="Mondo S."/>
            <person name="Nolan M."/>
            <person name="Ohm R."/>
            <person name="Pangilinan J."/>
            <person name="Park H.-J."/>
            <person name="Ramirez L."/>
            <person name="Alfaro M."/>
            <person name="Sun H."/>
            <person name="Tritt A."/>
            <person name="Yoshinaga Y."/>
            <person name="Zwiers L.-H."/>
            <person name="Turgeon B."/>
            <person name="Goodwin S."/>
            <person name="Spatafora J."/>
            <person name="Crous P."/>
            <person name="Grigoriev I."/>
        </authorList>
    </citation>
    <scope>NUCLEOTIDE SEQUENCE</scope>
    <source>
        <strain evidence="2">CBS 123094</strain>
    </source>
</reference>
<organism evidence="2 3">
    <name type="scientific">Amniculicola lignicola CBS 123094</name>
    <dbReference type="NCBI Taxonomy" id="1392246"/>
    <lineage>
        <taxon>Eukaryota</taxon>
        <taxon>Fungi</taxon>
        <taxon>Dikarya</taxon>
        <taxon>Ascomycota</taxon>
        <taxon>Pezizomycotina</taxon>
        <taxon>Dothideomycetes</taxon>
        <taxon>Pleosporomycetidae</taxon>
        <taxon>Pleosporales</taxon>
        <taxon>Amniculicolaceae</taxon>
        <taxon>Amniculicola</taxon>
    </lineage>
</organism>
<dbReference type="Proteomes" id="UP000799779">
    <property type="component" value="Unassembled WGS sequence"/>
</dbReference>
<dbReference type="AlphaFoldDB" id="A0A6A5WK07"/>
<name>A0A6A5WK07_9PLEO</name>